<feature type="compositionally biased region" description="Basic and acidic residues" evidence="1">
    <location>
        <begin position="1"/>
        <end position="10"/>
    </location>
</feature>
<protein>
    <submittedName>
        <fullName evidence="2">Uncharacterized protein</fullName>
    </submittedName>
</protein>
<keyword evidence="3" id="KW-1185">Reference proteome</keyword>
<dbReference type="AlphaFoldDB" id="A0A8E6B2K9"/>
<name>A0A8E6B2K9_9BACT</name>
<dbReference type="Proteomes" id="UP000676194">
    <property type="component" value="Chromosome"/>
</dbReference>
<reference evidence="2" key="1">
    <citation type="submission" date="2021-05" db="EMBL/GenBank/DDBJ databases">
        <title>Complete genome sequence of the cellulolytic planctomycete Telmatocola sphagniphila SP2T and characterization of the first cellulase from planctomycetes.</title>
        <authorList>
            <person name="Rakitin A.L."/>
            <person name="Beletsky A.V."/>
            <person name="Naumoff D.G."/>
            <person name="Kulichevskaya I.S."/>
            <person name="Mardanov A.V."/>
            <person name="Ravin N.V."/>
            <person name="Dedysh S.N."/>
        </authorList>
    </citation>
    <scope>NUCLEOTIDE SEQUENCE</scope>
    <source>
        <strain evidence="2">SP2T</strain>
    </source>
</reference>
<feature type="compositionally biased region" description="Basic and acidic residues" evidence="1">
    <location>
        <begin position="61"/>
        <end position="70"/>
    </location>
</feature>
<evidence type="ECO:0000313" key="3">
    <source>
        <dbReference type="Proteomes" id="UP000676194"/>
    </source>
</evidence>
<feature type="region of interest" description="Disordered" evidence="1">
    <location>
        <begin position="1"/>
        <end position="70"/>
    </location>
</feature>
<feature type="compositionally biased region" description="Basic and acidic residues" evidence="1">
    <location>
        <begin position="17"/>
        <end position="41"/>
    </location>
</feature>
<organism evidence="2 3">
    <name type="scientific">Telmatocola sphagniphila</name>
    <dbReference type="NCBI Taxonomy" id="1123043"/>
    <lineage>
        <taxon>Bacteria</taxon>
        <taxon>Pseudomonadati</taxon>
        <taxon>Planctomycetota</taxon>
        <taxon>Planctomycetia</taxon>
        <taxon>Gemmatales</taxon>
        <taxon>Gemmataceae</taxon>
    </lineage>
</organism>
<gene>
    <name evidence="2" type="ORF">KIH39_17065</name>
</gene>
<dbReference type="RefSeq" id="WP_213494427.1">
    <property type="nucleotide sequence ID" value="NZ_CP074694.1"/>
</dbReference>
<evidence type="ECO:0000256" key="1">
    <source>
        <dbReference type="SAM" id="MobiDB-lite"/>
    </source>
</evidence>
<dbReference type="EMBL" id="CP074694">
    <property type="protein sequence ID" value="QVL30556.1"/>
    <property type="molecule type" value="Genomic_DNA"/>
</dbReference>
<sequence>MKPSPKEPAKKSQPSNDPHRVSETNKEDLNPAEERGERLDTGKTIARGGKHDGPVPGAEPSSDHGEHKKD</sequence>
<accession>A0A8E6B2K9</accession>
<evidence type="ECO:0000313" key="2">
    <source>
        <dbReference type="EMBL" id="QVL30556.1"/>
    </source>
</evidence>
<proteinExistence type="predicted"/>
<dbReference type="KEGG" id="tsph:KIH39_17065"/>